<comment type="similarity">
    <text evidence="1">Belongs to the SWI5/SAE3 family.</text>
</comment>
<dbReference type="Pfam" id="PF07061">
    <property type="entry name" value="Swi5"/>
    <property type="match status" value="1"/>
</dbReference>
<evidence type="ECO:0000313" key="5">
    <source>
        <dbReference type="EMBL" id="KAL2038535.1"/>
    </source>
</evidence>
<dbReference type="PANTHER" id="PTHR28529:SF2">
    <property type="entry name" value="DNA REPAIR PROTEIN SWI5 HOMOLOG"/>
    <property type="match status" value="1"/>
</dbReference>
<dbReference type="PRINTS" id="PR01217">
    <property type="entry name" value="PRICHEXTENSN"/>
</dbReference>
<feature type="region of interest" description="Disordered" evidence="4">
    <location>
        <begin position="1"/>
        <end position="111"/>
    </location>
</feature>
<evidence type="ECO:0008006" key="7">
    <source>
        <dbReference type="Google" id="ProtNLM"/>
    </source>
</evidence>
<keyword evidence="2" id="KW-0227">DNA damage</keyword>
<dbReference type="EMBL" id="JBEFKJ010000032">
    <property type="protein sequence ID" value="KAL2038535.1"/>
    <property type="molecule type" value="Genomic_DNA"/>
</dbReference>
<organism evidence="5 6">
    <name type="scientific">Stereocaulon virgatum</name>
    <dbReference type="NCBI Taxonomy" id="373712"/>
    <lineage>
        <taxon>Eukaryota</taxon>
        <taxon>Fungi</taxon>
        <taxon>Dikarya</taxon>
        <taxon>Ascomycota</taxon>
        <taxon>Pezizomycotina</taxon>
        <taxon>Lecanoromycetes</taxon>
        <taxon>OSLEUM clade</taxon>
        <taxon>Lecanoromycetidae</taxon>
        <taxon>Lecanorales</taxon>
        <taxon>Lecanorineae</taxon>
        <taxon>Stereocaulaceae</taxon>
        <taxon>Stereocaulon</taxon>
    </lineage>
</organism>
<feature type="compositionally biased region" description="Pro residues" evidence="4">
    <location>
        <begin position="98"/>
        <end position="108"/>
    </location>
</feature>
<feature type="compositionally biased region" description="Low complexity" evidence="4">
    <location>
        <begin position="65"/>
        <end position="89"/>
    </location>
</feature>
<name>A0ABR4A0E5_9LECA</name>
<evidence type="ECO:0000256" key="3">
    <source>
        <dbReference type="ARBA" id="ARBA00023204"/>
    </source>
</evidence>
<accession>A0ABR4A0E5</accession>
<feature type="compositionally biased region" description="Low complexity" evidence="4">
    <location>
        <begin position="1"/>
        <end position="16"/>
    </location>
</feature>
<dbReference type="Gene3D" id="1.20.5.170">
    <property type="match status" value="1"/>
</dbReference>
<dbReference type="InterPro" id="IPR010760">
    <property type="entry name" value="DNA-repair_Swi5"/>
</dbReference>
<evidence type="ECO:0000313" key="6">
    <source>
        <dbReference type="Proteomes" id="UP001590950"/>
    </source>
</evidence>
<proteinExistence type="inferred from homology"/>
<sequence length="197" mass="20644">MIPSQQPTPMSSSPSSPKKDANPPSPHCTAPQEIPDSNPSSPASSPAQASNASPPAPPSEEASKPDLPASSASSEPPASAIPASSKPTSQEIQNTKLPQPPPQSPPINPQEAKKIATLKAQISALETQITKLGEKQKEIDAQLKTKDPTGTVKAHIKLLHDYNEIRDIGQGLMGIIADNRGVRVIDVYEEFGVGQGD</sequence>
<keyword evidence="6" id="KW-1185">Reference proteome</keyword>
<feature type="compositionally biased region" description="Low complexity" evidence="4">
    <location>
        <begin position="35"/>
        <end position="53"/>
    </location>
</feature>
<evidence type="ECO:0000256" key="4">
    <source>
        <dbReference type="SAM" id="MobiDB-lite"/>
    </source>
</evidence>
<evidence type="ECO:0000256" key="2">
    <source>
        <dbReference type="ARBA" id="ARBA00022763"/>
    </source>
</evidence>
<dbReference type="PANTHER" id="PTHR28529">
    <property type="entry name" value="DNA REPAIR PROTEIN SWI5 HOMOLOG"/>
    <property type="match status" value="1"/>
</dbReference>
<gene>
    <name evidence="5" type="ORF">N7G274_008874</name>
</gene>
<dbReference type="Proteomes" id="UP001590950">
    <property type="component" value="Unassembled WGS sequence"/>
</dbReference>
<comment type="caution">
    <text evidence="5">The sequence shown here is derived from an EMBL/GenBank/DDBJ whole genome shotgun (WGS) entry which is preliminary data.</text>
</comment>
<protein>
    <recommendedName>
        <fullName evidence="7">Swi5-domain-containing protein</fullName>
    </recommendedName>
</protein>
<keyword evidence="3" id="KW-0234">DNA repair</keyword>
<reference evidence="5 6" key="1">
    <citation type="submission" date="2024-09" db="EMBL/GenBank/DDBJ databases">
        <title>Rethinking Asexuality: The Enigmatic Case of Functional Sexual Genes in Lepraria (Stereocaulaceae).</title>
        <authorList>
            <person name="Doellman M."/>
            <person name="Sun Y."/>
            <person name="Barcenas-Pena A."/>
            <person name="Lumbsch H.T."/>
            <person name="Grewe F."/>
        </authorList>
    </citation>
    <scope>NUCLEOTIDE SEQUENCE [LARGE SCALE GENOMIC DNA]</scope>
    <source>
        <strain evidence="5 6">Mercado 3170</strain>
    </source>
</reference>
<evidence type="ECO:0000256" key="1">
    <source>
        <dbReference type="ARBA" id="ARBA00008060"/>
    </source>
</evidence>